<dbReference type="Pfam" id="PF06817">
    <property type="entry name" value="RVT_thumb"/>
    <property type="match status" value="1"/>
</dbReference>
<reference evidence="8 9" key="1">
    <citation type="submission" date="2019-09" db="EMBL/GenBank/DDBJ databases">
        <title>Bird 10,000 Genomes (B10K) Project - Family phase.</title>
        <authorList>
            <person name="Zhang G."/>
        </authorList>
    </citation>
    <scope>NUCLEOTIDE SEQUENCE [LARGE SCALE GENOMIC DNA]</scope>
    <source>
        <strain evidence="8">B10K-DU-029-69</strain>
        <tissue evidence="8">Muscle</tissue>
    </source>
</reference>
<keyword evidence="6" id="KW-0695">RNA-directed DNA polymerase</keyword>
<dbReference type="GO" id="GO:0016787">
    <property type="term" value="F:hydrolase activity"/>
    <property type="evidence" value="ECO:0007669"/>
    <property type="project" value="UniProtKB-KW"/>
</dbReference>
<keyword evidence="1" id="KW-0808">Transferase</keyword>
<dbReference type="PANTHER" id="PTHR41694:SF3">
    <property type="entry name" value="RNA-DIRECTED DNA POLYMERASE-RELATED"/>
    <property type="match status" value="1"/>
</dbReference>
<dbReference type="GO" id="GO:0003964">
    <property type="term" value="F:RNA-directed DNA polymerase activity"/>
    <property type="evidence" value="ECO:0007669"/>
    <property type="project" value="UniProtKB-KW"/>
</dbReference>
<evidence type="ECO:0000259" key="7">
    <source>
        <dbReference type="Pfam" id="PF06817"/>
    </source>
</evidence>
<dbReference type="Proteomes" id="UP000558460">
    <property type="component" value="Unassembled WGS sequence"/>
</dbReference>
<dbReference type="GO" id="GO:0035613">
    <property type="term" value="F:RNA stem-loop binding"/>
    <property type="evidence" value="ECO:0007669"/>
    <property type="project" value="TreeGrafter"/>
</dbReference>
<dbReference type="PANTHER" id="PTHR41694">
    <property type="entry name" value="ENDOGENOUS RETROVIRUS GROUP K MEMBER POL PROTEIN"/>
    <property type="match status" value="1"/>
</dbReference>
<dbReference type="GO" id="GO:0004519">
    <property type="term" value="F:endonuclease activity"/>
    <property type="evidence" value="ECO:0007669"/>
    <property type="project" value="UniProtKB-KW"/>
</dbReference>
<feature type="domain" description="Reverse transcriptase thumb" evidence="7">
    <location>
        <begin position="16"/>
        <end position="55"/>
    </location>
</feature>
<dbReference type="InterPro" id="IPR043502">
    <property type="entry name" value="DNA/RNA_pol_sf"/>
</dbReference>
<dbReference type="OrthoDB" id="9319918at2759"/>
<evidence type="ECO:0000256" key="6">
    <source>
        <dbReference type="ARBA" id="ARBA00022918"/>
    </source>
</evidence>
<sequence length="56" mass="6437">PWKYLGWTITEATIQPQKLQLTTNIHTLNDAQKLTGDLQWVRTVSGIRNDEMAPLM</sequence>
<keyword evidence="3" id="KW-0540">Nuclease</keyword>
<dbReference type="Gene3D" id="3.30.70.270">
    <property type="match status" value="1"/>
</dbReference>
<accession>A0A7L3M989</accession>
<organism evidence="8 9">
    <name type="scientific">Horornis vulcanius</name>
    <dbReference type="NCBI Taxonomy" id="2585811"/>
    <lineage>
        <taxon>Eukaryota</taxon>
        <taxon>Metazoa</taxon>
        <taxon>Chordata</taxon>
        <taxon>Craniata</taxon>
        <taxon>Vertebrata</taxon>
        <taxon>Euteleostomi</taxon>
        <taxon>Archelosauria</taxon>
        <taxon>Archosauria</taxon>
        <taxon>Dinosauria</taxon>
        <taxon>Saurischia</taxon>
        <taxon>Theropoda</taxon>
        <taxon>Coelurosauria</taxon>
        <taxon>Aves</taxon>
        <taxon>Neognathae</taxon>
        <taxon>Neoaves</taxon>
        <taxon>Telluraves</taxon>
        <taxon>Australaves</taxon>
        <taxon>Passeriformes</taxon>
        <taxon>Sylvioidea</taxon>
        <taxon>Scotocercidae</taxon>
        <taxon>Horornis</taxon>
    </lineage>
</organism>
<evidence type="ECO:0000313" key="8">
    <source>
        <dbReference type="EMBL" id="NXU62381.1"/>
    </source>
</evidence>
<gene>
    <name evidence="8" type="primary">Ervk18_1</name>
    <name evidence="8" type="ORF">HORVUL_R10626</name>
</gene>
<proteinExistence type="predicted"/>
<keyword evidence="2" id="KW-0548">Nucleotidyltransferase</keyword>
<feature type="non-terminal residue" evidence="8">
    <location>
        <position position="56"/>
    </location>
</feature>
<comment type="caution">
    <text evidence="8">The sequence shown here is derived from an EMBL/GenBank/DDBJ whole genome shotgun (WGS) entry which is preliminary data.</text>
</comment>
<dbReference type="SUPFAM" id="SSF56672">
    <property type="entry name" value="DNA/RNA polymerases"/>
    <property type="match status" value="1"/>
</dbReference>
<evidence type="ECO:0000256" key="5">
    <source>
        <dbReference type="ARBA" id="ARBA00022801"/>
    </source>
</evidence>
<dbReference type="InterPro" id="IPR043128">
    <property type="entry name" value="Rev_trsase/Diguanyl_cyclase"/>
</dbReference>
<dbReference type="EMBL" id="VZUA01037126">
    <property type="protein sequence ID" value="NXU62381.1"/>
    <property type="molecule type" value="Genomic_DNA"/>
</dbReference>
<keyword evidence="9" id="KW-1185">Reference proteome</keyword>
<keyword evidence="5" id="KW-0378">Hydrolase</keyword>
<evidence type="ECO:0000256" key="1">
    <source>
        <dbReference type="ARBA" id="ARBA00022679"/>
    </source>
</evidence>
<feature type="non-terminal residue" evidence="8">
    <location>
        <position position="1"/>
    </location>
</feature>
<dbReference type="AlphaFoldDB" id="A0A7L3M989"/>
<evidence type="ECO:0000313" key="9">
    <source>
        <dbReference type="Proteomes" id="UP000558460"/>
    </source>
</evidence>
<evidence type="ECO:0000256" key="3">
    <source>
        <dbReference type="ARBA" id="ARBA00022722"/>
    </source>
</evidence>
<dbReference type="InterPro" id="IPR010661">
    <property type="entry name" value="RVT_thumb"/>
</dbReference>
<name>A0A7L3M989_9PASS</name>
<keyword evidence="4" id="KW-0255">Endonuclease</keyword>
<protein>
    <submittedName>
        <fullName evidence="8">POK18 protein</fullName>
    </submittedName>
</protein>
<evidence type="ECO:0000256" key="2">
    <source>
        <dbReference type="ARBA" id="ARBA00022695"/>
    </source>
</evidence>
<evidence type="ECO:0000256" key="4">
    <source>
        <dbReference type="ARBA" id="ARBA00022759"/>
    </source>
</evidence>